<dbReference type="PANTHER" id="PTHR42716:SF2">
    <property type="entry name" value="L-ASPARTATE OXIDASE, CHLOROPLASTIC"/>
    <property type="match status" value="1"/>
</dbReference>
<dbReference type="UniPathway" id="UPA00253">
    <property type="reaction ID" value="UER00326"/>
</dbReference>
<evidence type="ECO:0000256" key="14">
    <source>
        <dbReference type="SAM" id="Coils"/>
    </source>
</evidence>
<dbReference type="InterPro" id="IPR037099">
    <property type="entry name" value="Fum_R/Succ_DH_flav-like_C_sf"/>
</dbReference>
<keyword evidence="7 13" id="KW-0662">Pyridine nucleotide biosynthesis</keyword>
<dbReference type="PRINTS" id="PR00368">
    <property type="entry name" value="FADPNR"/>
</dbReference>
<dbReference type="SUPFAM" id="SSF46977">
    <property type="entry name" value="Succinate dehydrogenase/fumarate reductase flavoprotein C-terminal domain"/>
    <property type="match status" value="1"/>
</dbReference>
<dbReference type="Pfam" id="PF00890">
    <property type="entry name" value="FAD_binding_2"/>
    <property type="match status" value="1"/>
</dbReference>
<comment type="pathway">
    <text evidence="2 13">Cofactor biosynthesis; NAD(+) biosynthesis; iminoaspartate from L-aspartate (oxidase route): step 1/1.</text>
</comment>
<evidence type="ECO:0000256" key="8">
    <source>
        <dbReference type="ARBA" id="ARBA00022827"/>
    </source>
</evidence>
<dbReference type="OrthoDB" id="9806724at2"/>
<feature type="active site" description="Proton acceptor" evidence="12">
    <location>
        <position position="287"/>
    </location>
</feature>
<comment type="caution">
    <text evidence="17">The sequence shown here is derived from an EMBL/GenBank/DDBJ whole genome shotgun (WGS) entry which is preliminary data.</text>
</comment>
<reference evidence="17 18" key="1">
    <citation type="journal article" date="2014" name="BMC Genomics">
        <title>The genome of the intracellular bacterium of the coastal bivalve, Solemya velum: a blueprint for thriving in and out of symbiosis.</title>
        <authorList>
            <person name="Dmytrenko O."/>
            <person name="Russell S.L."/>
            <person name="Loo W.T."/>
            <person name="Fontanez K.M."/>
            <person name="Liao L."/>
            <person name="Roeselers G."/>
            <person name="Sharma R."/>
            <person name="Stewart F.J."/>
            <person name="Newton I.L."/>
            <person name="Woyke T."/>
            <person name="Wu D."/>
            <person name="Lang J.M."/>
            <person name="Eisen J.A."/>
            <person name="Cavanaugh C.M."/>
        </authorList>
    </citation>
    <scope>NUCLEOTIDE SEQUENCE [LARGE SCALE GENOMIC DNA]</scope>
    <source>
        <strain evidence="17 18">WH</strain>
    </source>
</reference>
<gene>
    <name evidence="17" type="ORF">JV46_25220</name>
</gene>
<evidence type="ECO:0000256" key="7">
    <source>
        <dbReference type="ARBA" id="ARBA00022642"/>
    </source>
</evidence>
<keyword evidence="8 13" id="KW-0274">FAD</keyword>
<organism evidence="17 18">
    <name type="scientific">Solemya velum gill symbiont</name>
    <dbReference type="NCBI Taxonomy" id="2340"/>
    <lineage>
        <taxon>Bacteria</taxon>
        <taxon>Pseudomonadati</taxon>
        <taxon>Pseudomonadota</taxon>
        <taxon>Gammaproteobacteria</taxon>
        <taxon>sulfur-oxidizing symbionts</taxon>
    </lineage>
</organism>
<evidence type="ECO:0000259" key="15">
    <source>
        <dbReference type="Pfam" id="PF00890"/>
    </source>
</evidence>
<evidence type="ECO:0000256" key="13">
    <source>
        <dbReference type="RuleBase" id="RU362049"/>
    </source>
</evidence>
<dbReference type="NCBIfam" id="TIGR00551">
    <property type="entry name" value="nadB"/>
    <property type="match status" value="1"/>
</dbReference>
<keyword evidence="18" id="KW-1185">Reference proteome</keyword>
<evidence type="ECO:0000256" key="11">
    <source>
        <dbReference type="NCBIfam" id="TIGR00551"/>
    </source>
</evidence>
<evidence type="ECO:0000256" key="5">
    <source>
        <dbReference type="ARBA" id="ARBA00021901"/>
    </source>
</evidence>
<keyword evidence="6 13" id="KW-0285">Flavoprotein</keyword>
<dbReference type="RefSeq" id="WP_043118617.1">
    <property type="nucleotide sequence ID" value="NZ_JRAA01000003.1"/>
</dbReference>
<evidence type="ECO:0000256" key="6">
    <source>
        <dbReference type="ARBA" id="ARBA00022630"/>
    </source>
</evidence>
<dbReference type="NCBIfam" id="NF006567">
    <property type="entry name" value="PRK09077.1"/>
    <property type="match status" value="1"/>
</dbReference>
<proteinExistence type="inferred from homology"/>
<protein>
    <recommendedName>
        <fullName evidence="5 11">L-aspartate oxidase</fullName>
        <ecNumber evidence="4 11">1.4.3.16</ecNumber>
    </recommendedName>
</protein>
<dbReference type="InterPro" id="IPR015939">
    <property type="entry name" value="Fum_Rdtase/Succ_DH_flav-like_C"/>
</dbReference>
<comment type="cofactor">
    <cofactor evidence="1 13">
        <name>FAD</name>
        <dbReference type="ChEBI" id="CHEBI:57692"/>
    </cofactor>
</comment>
<dbReference type="PATRIC" id="fig|2340.3.peg.2511"/>
<comment type="catalytic activity">
    <reaction evidence="10">
        <text>L-aspartate + O2 = iminosuccinate + H2O2</text>
        <dbReference type="Rhea" id="RHEA:25876"/>
        <dbReference type="ChEBI" id="CHEBI:15379"/>
        <dbReference type="ChEBI" id="CHEBI:16240"/>
        <dbReference type="ChEBI" id="CHEBI:29991"/>
        <dbReference type="ChEBI" id="CHEBI:77875"/>
        <dbReference type="EC" id="1.4.3.16"/>
    </reaction>
    <physiologicalReaction direction="left-to-right" evidence="10">
        <dbReference type="Rhea" id="RHEA:25877"/>
    </physiologicalReaction>
</comment>
<dbReference type="GO" id="GO:0008734">
    <property type="term" value="F:L-aspartate oxidase activity"/>
    <property type="evidence" value="ECO:0007669"/>
    <property type="project" value="UniProtKB-UniRule"/>
</dbReference>
<dbReference type="EC" id="1.4.3.16" evidence="4 11"/>
<dbReference type="SUPFAM" id="SSF56425">
    <property type="entry name" value="Succinate dehydrogenase/fumarate reductase flavoprotein, catalytic domain"/>
    <property type="match status" value="1"/>
</dbReference>
<sequence length="541" mass="60853">MPSSRFNHDVLIIGSGAAGLSLALRLDQKLRIAVIAKRELEESNTFYAQGGISAVLDEEDSIESHVRDTLVAGAGLCEESVVRDTVKRGPENIQWLLDNGVRFTREDEQDPRSEFHLTREGGHSHRRVIHSADSTGQEVELTLVSQAKKRDNIDLFEDHIAIDLITSSRGSKAKRILGCYILDVGNDRVETYAAPVVVLASGGANKAYLYTSNPDVTTGDGIAMAWRAGCRVANMEFIQFHPTCLFHPHAKSFLITEALRGEGATLHLPNGERFMPAFDERAELAPRDVVARAIDHEMKRLGADCVYLDITHKPASFIREHFPTIHERCLEFGIDITRERIPVVPAAHYTCGGVITDKAAHTDIPGLYAIGETAYTGLHGANRMASNSLLECLVFGQIAAQNIEKQIADIEPVGEIKPWDESRVSDSDERVVVSHNWDELRRFMWDYVGIVRSNKRLERAKRRANLLRHEIDEYYSNFRVNNDLLELRNLVEVSDLIIRSAQLRKESRGLHYTIDFPNKDKQQKKPTVLIPNNYYPVVEEE</sequence>
<dbReference type="InterPro" id="IPR036188">
    <property type="entry name" value="FAD/NAD-bd_sf"/>
</dbReference>
<keyword evidence="9 13" id="KW-0560">Oxidoreductase</keyword>
<name>A0A0B0H725_SOVGS</name>
<dbReference type="FunFam" id="1.20.58.100:FF:000002">
    <property type="entry name" value="L-aspartate oxidase"/>
    <property type="match status" value="1"/>
</dbReference>
<feature type="domain" description="Fumarate reductase/succinate dehydrogenase flavoprotein-like C-terminal" evidence="16">
    <location>
        <begin position="438"/>
        <end position="523"/>
    </location>
</feature>
<evidence type="ECO:0000256" key="4">
    <source>
        <dbReference type="ARBA" id="ARBA00012173"/>
    </source>
</evidence>
<dbReference type="PIRSF" id="PIRSF000171">
    <property type="entry name" value="SDHA_APRA_LASPO"/>
    <property type="match status" value="1"/>
</dbReference>
<evidence type="ECO:0000256" key="3">
    <source>
        <dbReference type="ARBA" id="ARBA00008562"/>
    </source>
</evidence>
<dbReference type="InterPro" id="IPR005288">
    <property type="entry name" value="NadB"/>
</dbReference>
<keyword evidence="14" id="KW-0175">Coiled coil</keyword>
<accession>A0A0B0H725</accession>
<dbReference type="GO" id="GO:0034628">
    <property type="term" value="P:'de novo' NAD+ biosynthetic process from L-aspartate"/>
    <property type="evidence" value="ECO:0007669"/>
    <property type="project" value="TreeGrafter"/>
</dbReference>
<evidence type="ECO:0000313" key="17">
    <source>
        <dbReference type="EMBL" id="KHF24447.1"/>
    </source>
</evidence>
<dbReference type="STRING" id="2340.JV46_25220"/>
<dbReference type="Proteomes" id="UP000030856">
    <property type="component" value="Unassembled WGS sequence"/>
</dbReference>
<dbReference type="Gene3D" id="3.90.700.10">
    <property type="entry name" value="Succinate dehydrogenase/fumarate reductase flavoprotein, catalytic domain"/>
    <property type="match status" value="1"/>
</dbReference>
<dbReference type="PANTHER" id="PTHR42716">
    <property type="entry name" value="L-ASPARTATE OXIDASE"/>
    <property type="match status" value="1"/>
</dbReference>
<dbReference type="GO" id="GO:0005737">
    <property type="term" value="C:cytoplasm"/>
    <property type="evidence" value="ECO:0007669"/>
    <property type="project" value="UniProtKB-SubCell"/>
</dbReference>
<feature type="domain" description="FAD-dependent oxidoreductase 2 FAD-binding" evidence="15">
    <location>
        <begin position="9"/>
        <end position="389"/>
    </location>
</feature>
<dbReference type="InterPro" id="IPR027477">
    <property type="entry name" value="Succ_DH/fumarate_Rdtase_cat_sf"/>
</dbReference>
<evidence type="ECO:0000256" key="9">
    <source>
        <dbReference type="ARBA" id="ARBA00023002"/>
    </source>
</evidence>
<dbReference type="eggNOG" id="COG0029">
    <property type="taxonomic scope" value="Bacteria"/>
</dbReference>
<dbReference type="AlphaFoldDB" id="A0A0B0H725"/>
<dbReference type="SUPFAM" id="SSF51905">
    <property type="entry name" value="FAD/NAD(P)-binding domain"/>
    <property type="match status" value="1"/>
</dbReference>
<comment type="similarity">
    <text evidence="3 13">Belongs to the FAD-dependent oxidoreductase 2 family. NadB subfamily.</text>
</comment>
<evidence type="ECO:0000256" key="2">
    <source>
        <dbReference type="ARBA" id="ARBA00004950"/>
    </source>
</evidence>
<dbReference type="Gene3D" id="1.20.58.100">
    <property type="entry name" value="Fumarate reductase/succinate dehydrogenase flavoprotein-like, C-terminal domain"/>
    <property type="match status" value="1"/>
</dbReference>
<evidence type="ECO:0000259" key="16">
    <source>
        <dbReference type="Pfam" id="PF02910"/>
    </source>
</evidence>
<comment type="function">
    <text evidence="13">Catalyzes the oxidation of L-aspartate to iminoaspartate.</text>
</comment>
<dbReference type="Pfam" id="PF02910">
    <property type="entry name" value="Succ_DH_flav_C"/>
    <property type="match status" value="1"/>
</dbReference>
<evidence type="ECO:0000313" key="18">
    <source>
        <dbReference type="Proteomes" id="UP000030856"/>
    </source>
</evidence>
<feature type="coiled-coil region" evidence="14">
    <location>
        <begin position="450"/>
        <end position="477"/>
    </location>
</feature>
<comment type="subcellular location">
    <subcellularLocation>
        <location evidence="13">Cytoplasm</location>
    </subcellularLocation>
</comment>
<evidence type="ECO:0000256" key="12">
    <source>
        <dbReference type="PIRSR" id="PIRSR000171-1"/>
    </source>
</evidence>
<dbReference type="FunFam" id="3.90.700.10:FF:000002">
    <property type="entry name" value="L-aspartate oxidase"/>
    <property type="match status" value="1"/>
</dbReference>
<evidence type="ECO:0000256" key="1">
    <source>
        <dbReference type="ARBA" id="ARBA00001974"/>
    </source>
</evidence>
<dbReference type="InterPro" id="IPR003953">
    <property type="entry name" value="FAD-dep_OxRdtase_2_FAD-bd"/>
</dbReference>
<dbReference type="EMBL" id="JRAA01000003">
    <property type="protein sequence ID" value="KHF24447.1"/>
    <property type="molecule type" value="Genomic_DNA"/>
</dbReference>
<evidence type="ECO:0000256" key="10">
    <source>
        <dbReference type="ARBA" id="ARBA00048305"/>
    </source>
</evidence>
<dbReference type="Gene3D" id="3.50.50.60">
    <property type="entry name" value="FAD/NAD(P)-binding domain"/>
    <property type="match status" value="1"/>
</dbReference>